<dbReference type="InterPro" id="IPR050416">
    <property type="entry name" value="FAD-linked_Oxidoreductase"/>
</dbReference>
<reference evidence="7 8" key="1">
    <citation type="submission" date="2020-06" db="EMBL/GenBank/DDBJ databases">
        <title>Actinokineospora xiongansis sp. nov., isolated from soil of Baiyangdian.</title>
        <authorList>
            <person name="Zhang X."/>
        </authorList>
    </citation>
    <scope>NUCLEOTIDE SEQUENCE [LARGE SCALE GENOMIC DNA]</scope>
    <source>
        <strain evidence="7 8">HBU206404</strain>
    </source>
</reference>
<dbReference type="Gene3D" id="3.30.43.10">
    <property type="entry name" value="Uridine Diphospho-n-acetylenolpyruvylglucosamine Reductase, domain 2"/>
    <property type="match status" value="1"/>
</dbReference>
<name>A0ABR7LEY0_9PSEU</name>
<evidence type="ECO:0000256" key="2">
    <source>
        <dbReference type="ARBA" id="ARBA00005466"/>
    </source>
</evidence>
<dbReference type="InterPro" id="IPR006094">
    <property type="entry name" value="Oxid_FAD_bind_N"/>
</dbReference>
<dbReference type="RefSeq" id="WP_187224009.1">
    <property type="nucleotide sequence ID" value="NZ_JABVED010000021.1"/>
</dbReference>
<dbReference type="Gene3D" id="3.30.465.10">
    <property type="match status" value="1"/>
</dbReference>
<evidence type="ECO:0000259" key="6">
    <source>
        <dbReference type="PROSITE" id="PS51387"/>
    </source>
</evidence>
<dbReference type="Gene3D" id="3.40.462.20">
    <property type="match status" value="1"/>
</dbReference>
<keyword evidence="3" id="KW-0285">Flavoprotein</keyword>
<feature type="domain" description="FAD-binding PCMH-type" evidence="6">
    <location>
        <begin position="30"/>
        <end position="200"/>
    </location>
</feature>
<dbReference type="PANTHER" id="PTHR42973">
    <property type="entry name" value="BINDING OXIDOREDUCTASE, PUTATIVE (AFU_ORTHOLOGUE AFUA_1G17690)-RELATED"/>
    <property type="match status" value="1"/>
</dbReference>
<comment type="caution">
    <text evidence="7">The sequence shown here is derived from an EMBL/GenBank/DDBJ whole genome shotgun (WGS) entry which is preliminary data.</text>
</comment>
<dbReference type="InterPro" id="IPR016166">
    <property type="entry name" value="FAD-bd_PCMH"/>
</dbReference>
<evidence type="ECO:0000256" key="1">
    <source>
        <dbReference type="ARBA" id="ARBA00001974"/>
    </source>
</evidence>
<gene>
    <name evidence="7" type="ORF">GPZ80_27605</name>
</gene>
<dbReference type="InterPro" id="IPR016169">
    <property type="entry name" value="FAD-bd_PCMH_sub2"/>
</dbReference>
<sequence length="456" mass="47864">MTTFDEQDAGIALPEDPAYVAATQVFNLAAPVAPAAAVTARTVEQIRAAITYAKSAGLKVRVQTTGHSAGSAKPMDDAILVRTELDGEVHVDTERRIARIPAGTQWKAVVEATAPHGLTAPHGSAGTVGVVGYLLRGGISFYGREHGLAVNSVRAIELVTADGDLRRVDADNDPELFWALRGGGGGFGVVTAIEVDLFATTSVVTGTAFWPAVHARTLLSLWEKWCRDAPTAVSTSFRLLNLPPFPDIPPELTGGTMVCVDGVILGADAVAQRYADDLLAPLRAVAEPVMDTWHATTTHAVLETHMDPDEPVPAQGDHFLITELGEEGIAEFLRVLGEGSGSPLVMAGLRQLGGAMAVPDPEGGALTHLDAAYVYSGAGIPMDPEVAATIAEHLALARSALSRWDTGQTAPTFVESAVQPQGHLSAADIERVDAVRSRIDPRGLFRGDVMTSTSAL</sequence>
<dbReference type="Proteomes" id="UP000734823">
    <property type="component" value="Unassembled WGS sequence"/>
</dbReference>
<evidence type="ECO:0000256" key="3">
    <source>
        <dbReference type="ARBA" id="ARBA00022630"/>
    </source>
</evidence>
<comment type="similarity">
    <text evidence="2">Belongs to the oxygen-dependent FAD-linked oxidoreductase family.</text>
</comment>
<keyword evidence="4" id="KW-0274">FAD</keyword>
<dbReference type="InterPro" id="IPR036318">
    <property type="entry name" value="FAD-bd_PCMH-like_sf"/>
</dbReference>
<dbReference type="PROSITE" id="PS51387">
    <property type="entry name" value="FAD_PCMH"/>
    <property type="match status" value="1"/>
</dbReference>
<evidence type="ECO:0000256" key="4">
    <source>
        <dbReference type="ARBA" id="ARBA00022827"/>
    </source>
</evidence>
<dbReference type="InterPro" id="IPR016167">
    <property type="entry name" value="FAD-bd_PCMH_sub1"/>
</dbReference>
<evidence type="ECO:0000313" key="7">
    <source>
        <dbReference type="EMBL" id="MBC6450934.1"/>
    </source>
</evidence>
<keyword evidence="5" id="KW-0560">Oxidoreductase</keyword>
<comment type="cofactor">
    <cofactor evidence="1">
        <name>FAD</name>
        <dbReference type="ChEBI" id="CHEBI:57692"/>
    </cofactor>
</comment>
<evidence type="ECO:0000256" key="5">
    <source>
        <dbReference type="ARBA" id="ARBA00023002"/>
    </source>
</evidence>
<proteinExistence type="inferred from homology"/>
<dbReference type="EMBL" id="JABVED010000021">
    <property type="protein sequence ID" value="MBC6450934.1"/>
    <property type="molecule type" value="Genomic_DNA"/>
</dbReference>
<evidence type="ECO:0000313" key="8">
    <source>
        <dbReference type="Proteomes" id="UP000734823"/>
    </source>
</evidence>
<protein>
    <submittedName>
        <fullName evidence="7">FAD-dependent oxidoreductase</fullName>
    </submittedName>
</protein>
<dbReference type="Pfam" id="PF01565">
    <property type="entry name" value="FAD_binding_4"/>
    <property type="match status" value="1"/>
</dbReference>
<dbReference type="SUPFAM" id="SSF56176">
    <property type="entry name" value="FAD-binding/transporter-associated domain-like"/>
    <property type="match status" value="1"/>
</dbReference>
<accession>A0ABR7LEY0</accession>
<organism evidence="7 8">
    <name type="scientific">Actinokineospora xionganensis</name>
    <dbReference type="NCBI Taxonomy" id="2684470"/>
    <lineage>
        <taxon>Bacteria</taxon>
        <taxon>Bacillati</taxon>
        <taxon>Actinomycetota</taxon>
        <taxon>Actinomycetes</taxon>
        <taxon>Pseudonocardiales</taxon>
        <taxon>Pseudonocardiaceae</taxon>
        <taxon>Actinokineospora</taxon>
    </lineage>
</organism>
<keyword evidence="8" id="KW-1185">Reference proteome</keyword>
<dbReference type="PANTHER" id="PTHR42973:SF39">
    <property type="entry name" value="FAD-BINDING PCMH-TYPE DOMAIN-CONTAINING PROTEIN"/>
    <property type="match status" value="1"/>
</dbReference>